<gene>
    <name evidence="2" type="ORF">LITE_LOCUS23170</name>
</gene>
<evidence type="ECO:0000313" key="2">
    <source>
        <dbReference type="EMBL" id="CAI0431823.1"/>
    </source>
</evidence>
<dbReference type="EMBL" id="CAMGYJ010000006">
    <property type="protein sequence ID" value="CAI0431823.1"/>
    <property type="molecule type" value="Genomic_DNA"/>
</dbReference>
<feature type="compositionally biased region" description="Polar residues" evidence="1">
    <location>
        <begin position="57"/>
        <end position="86"/>
    </location>
</feature>
<reference evidence="2" key="1">
    <citation type="submission" date="2022-08" db="EMBL/GenBank/DDBJ databases">
        <authorList>
            <person name="Gutierrez-Valencia J."/>
        </authorList>
    </citation>
    <scope>NUCLEOTIDE SEQUENCE</scope>
</reference>
<feature type="region of interest" description="Disordered" evidence="1">
    <location>
        <begin position="139"/>
        <end position="164"/>
    </location>
</feature>
<dbReference type="AlphaFoldDB" id="A0AAV0LCW9"/>
<dbReference type="Proteomes" id="UP001154282">
    <property type="component" value="Unassembled WGS sequence"/>
</dbReference>
<keyword evidence="3" id="KW-1185">Reference proteome</keyword>
<accession>A0AAV0LCW9</accession>
<organism evidence="2 3">
    <name type="scientific">Linum tenue</name>
    <dbReference type="NCBI Taxonomy" id="586396"/>
    <lineage>
        <taxon>Eukaryota</taxon>
        <taxon>Viridiplantae</taxon>
        <taxon>Streptophyta</taxon>
        <taxon>Embryophyta</taxon>
        <taxon>Tracheophyta</taxon>
        <taxon>Spermatophyta</taxon>
        <taxon>Magnoliopsida</taxon>
        <taxon>eudicotyledons</taxon>
        <taxon>Gunneridae</taxon>
        <taxon>Pentapetalae</taxon>
        <taxon>rosids</taxon>
        <taxon>fabids</taxon>
        <taxon>Malpighiales</taxon>
        <taxon>Linaceae</taxon>
        <taxon>Linum</taxon>
    </lineage>
</organism>
<sequence length="164" mass="18222">MFIFFNFWGFHEAKGVVDIFDALLASVVMAKVPMERYYSRQVQSTPNVQTEGVEASGSRQAQTFPPSSTVGAPQIQEPNLSGSVNRTPEESESFSAESDREFDENSLVLDPALRTKISSFHPNVRDQVRRFYLQKGPIQPKSHSFPARNFSGSKRGGSNDGFIG</sequence>
<feature type="compositionally biased region" description="Gly residues" evidence="1">
    <location>
        <begin position="154"/>
        <end position="164"/>
    </location>
</feature>
<evidence type="ECO:0000313" key="3">
    <source>
        <dbReference type="Proteomes" id="UP001154282"/>
    </source>
</evidence>
<name>A0AAV0LCW9_9ROSI</name>
<evidence type="ECO:0000256" key="1">
    <source>
        <dbReference type="SAM" id="MobiDB-lite"/>
    </source>
</evidence>
<comment type="caution">
    <text evidence="2">The sequence shown here is derived from an EMBL/GenBank/DDBJ whole genome shotgun (WGS) entry which is preliminary data.</text>
</comment>
<proteinExistence type="predicted"/>
<feature type="region of interest" description="Disordered" evidence="1">
    <location>
        <begin position="43"/>
        <end position="101"/>
    </location>
</feature>
<protein>
    <submittedName>
        <fullName evidence="2">Uncharacterized protein</fullName>
    </submittedName>
</protein>